<dbReference type="Proteomes" id="UP000001623">
    <property type="component" value="Chromosome"/>
</dbReference>
<dbReference type="AlphaFoldDB" id="F7YAG1"/>
<name>F7YAG1_MESOW</name>
<protein>
    <recommendedName>
        <fullName evidence="3">RiPP</fullName>
    </recommendedName>
</protein>
<accession>F7YAG1</accession>
<evidence type="ECO:0000313" key="1">
    <source>
        <dbReference type="EMBL" id="AEH87639.1"/>
    </source>
</evidence>
<gene>
    <name evidence="1" type="ordered locus">Mesop_3187</name>
</gene>
<dbReference type="KEGG" id="mop:Mesop_3187"/>
<evidence type="ECO:0008006" key="3">
    <source>
        <dbReference type="Google" id="ProtNLM"/>
    </source>
</evidence>
<sequence length="33" mass="3473">MKKTYARPALVKKGNLKLITAGTNGTAVTSNPQ</sequence>
<dbReference type="RefSeq" id="WP_013894328.1">
    <property type="nucleotide sequence ID" value="NC_015675.1"/>
</dbReference>
<evidence type="ECO:0000313" key="2">
    <source>
        <dbReference type="Proteomes" id="UP000001623"/>
    </source>
</evidence>
<proteinExistence type="predicted"/>
<dbReference type="HOGENOM" id="CLU_220948_0_0_5"/>
<organism evidence="1 2">
    <name type="scientific">Mesorhizobium opportunistum (strain LMG 24607 / HAMBI 3007 / WSM2075)</name>
    <dbReference type="NCBI Taxonomy" id="536019"/>
    <lineage>
        <taxon>Bacteria</taxon>
        <taxon>Pseudomonadati</taxon>
        <taxon>Pseudomonadota</taxon>
        <taxon>Alphaproteobacteria</taxon>
        <taxon>Hyphomicrobiales</taxon>
        <taxon>Phyllobacteriaceae</taxon>
        <taxon>Mesorhizobium</taxon>
    </lineage>
</organism>
<reference evidence="1 2" key="1">
    <citation type="submission" date="2010-10" db="EMBL/GenBank/DDBJ databases">
        <title>Complete sequence of Mesorhizobium opportunistum WSM2075.</title>
        <authorList>
            <consortium name="US DOE Joint Genome Institute"/>
            <person name="Lucas S."/>
            <person name="Copeland A."/>
            <person name="Lapidus A."/>
            <person name="Cheng J.-F."/>
            <person name="Bruce D."/>
            <person name="Goodwin L."/>
            <person name="Pitluck S."/>
            <person name="Chertkov O."/>
            <person name="Misra M."/>
            <person name="Detter J.C."/>
            <person name="Han C."/>
            <person name="Tapia R."/>
            <person name="Land M."/>
            <person name="Hauser L."/>
            <person name="Kyrpides N."/>
            <person name="Ovchinnikova G."/>
            <person name="Mavrommatis K.M."/>
            <person name="Tiwari R.P."/>
            <person name="Howieson J.G."/>
            <person name="O'Hara G.W."/>
            <person name="Nandasena K.G."/>
            <person name="Woyke T."/>
        </authorList>
    </citation>
    <scope>NUCLEOTIDE SEQUENCE [LARGE SCALE GENOMIC DNA]</scope>
    <source>
        <strain evidence="2">LMG 24607 / HAMBI 3007 / WSM2075</strain>
    </source>
</reference>
<dbReference type="EMBL" id="CP002279">
    <property type="protein sequence ID" value="AEH87639.1"/>
    <property type="molecule type" value="Genomic_DNA"/>
</dbReference>